<protein>
    <submittedName>
        <fullName evidence="3">Uncharacterized protein</fullName>
    </submittedName>
</protein>
<organism evidence="3 4">
    <name type="scientific">Ziziphus jujuba var. spinosa</name>
    <dbReference type="NCBI Taxonomy" id="714518"/>
    <lineage>
        <taxon>Eukaryota</taxon>
        <taxon>Viridiplantae</taxon>
        <taxon>Streptophyta</taxon>
        <taxon>Embryophyta</taxon>
        <taxon>Tracheophyta</taxon>
        <taxon>Spermatophyta</taxon>
        <taxon>Magnoliopsida</taxon>
        <taxon>eudicotyledons</taxon>
        <taxon>Gunneridae</taxon>
        <taxon>Pentapetalae</taxon>
        <taxon>rosids</taxon>
        <taxon>fabids</taxon>
        <taxon>Rosales</taxon>
        <taxon>Rhamnaceae</taxon>
        <taxon>Paliureae</taxon>
        <taxon>Ziziphus</taxon>
    </lineage>
</organism>
<keyword evidence="2" id="KW-0520">NAD</keyword>
<dbReference type="EMBL" id="JAEACU010000380">
    <property type="protein sequence ID" value="KAH7510719.1"/>
    <property type="molecule type" value="Genomic_DNA"/>
</dbReference>
<gene>
    <name evidence="3" type="ORF">FEM48_ZijujUnG0095400</name>
</gene>
<dbReference type="AlphaFoldDB" id="A0A978U8E1"/>
<dbReference type="Proteomes" id="UP000813462">
    <property type="component" value="Unassembled WGS sequence"/>
</dbReference>
<sequence>MSLYSLVTSNIDAIGVKTPDILDLSTVKRCDFDLHPKNNERLKIMNDRFPKTVYNEVASKGDFEVVFFSANDDEESFNGLSFTTERIKELKDQEEVVDREQSLRSILVSGSSVYVISSSGNKAPVSEVVWERTFCYISLLIGVPHALPSCLSLSKHITASRLTPKASFCRDERKKNIQKKFKTKYIHAAIAIASSGLTVNEGSCGDHNHSRSRCLSIHNREFGGTIGGNGKRGDLRK</sequence>
<comment type="caution">
    <text evidence="3">The sequence shown here is derived from an EMBL/GenBank/DDBJ whole genome shotgun (WGS) entry which is preliminary data.</text>
</comment>
<dbReference type="InterPro" id="IPR052259">
    <property type="entry name" value="Nucleoredoxin-like"/>
</dbReference>
<keyword evidence="1" id="KW-0560">Oxidoreductase</keyword>
<name>A0A978U8E1_ZIZJJ</name>
<dbReference type="PANTHER" id="PTHR13871:SF96">
    <property type="entry name" value="THIOREDOXIN DOMAIN-CONTAINING PROTEIN"/>
    <property type="match status" value="1"/>
</dbReference>
<proteinExistence type="predicted"/>
<accession>A0A978U8E1</accession>
<evidence type="ECO:0000256" key="2">
    <source>
        <dbReference type="ARBA" id="ARBA00023027"/>
    </source>
</evidence>
<evidence type="ECO:0000256" key="1">
    <source>
        <dbReference type="ARBA" id="ARBA00023002"/>
    </source>
</evidence>
<dbReference type="GO" id="GO:0016491">
    <property type="term" value="F:oxidoreductase activity"/>
    <property type="evidence" value="ECO:0007669"/>
    <property type="project" value="UniProtKB-KW"/>
</dbReference>
<reference evidence="3" key="1">
    <citation type="journal article" date="2021" name="Front. Plant Sci.">
        <title>Chromosome-Scale Genome Assembly for Chinese Sour Jujube and Insights Into Its Genome Evolution and Domestication Signature.</title>
        <authorList>
            <person name="Shen L.-Y."/>
            <person name="Luo H."/>
            <person name="Wang X.-L."/>
            <person name="Wang X.-M."/>
            <person name="Qiu X.-J."/>
            <person name="Liu H."/>
            <person name="Zhou S.-S."/>
            <person name="Jia K.-H."/>
            <person name="Nie S."/>
            <person name="Bao Y.-T."/>
            <person name="Zhang R.-G."/>
            <person name="Yun Q.-Z."/>
            <person name="Chai Y.-H."/>
            <person name="Lu J.-Y."/>
            <person name="Li Y."/>
            <person name="Zhao S.-W."/>
            <person name="Mao J.-F."/>
            <person name="Jia S.-G."/>
            <person name="Mao Y.-M."/>
        </authorList>
    </citation>
    <scope>NUCLEOTIDE SEQUENCE</scope>
    <source>
        <strain evidence="3">AT0</strain>
        <tissue evidence="3">Leaf</tissue>
    </source>
</reference>
<evidence type="ECO:0000313" key="4">
    <source>
        <dbReference type="Proteomes" id="UP000813462"/>
    </source>
</evidence>
<evidence type="ECO:0000313" key="3">
    <source>
        <dbReference type="EMBL" id="KAH7510719.1"/>
    </source>
</evidence>
<dbReference type="PANTHER" id="PTHR13871">
    <property type="entry name" value="THIOREDOXIN"/>
    <property type="match status" value="1"/>
</dbReference>